<organism evidence="2 3">
    <name type="scientific">Nocardia huaxiensis</name>
    <dbReference type="NCBI Taxonomy" id="2755382"/>
    <lineage>
        <taxon>Bacteria</taxon>
        <taxon>Bacillati</taxon>
        <taxon>Actinomycetota</taxon>
        <taxon>Actinomycetes</taxon>
        <taxon>Mycobacteriales</taxon>
        <taxon>Nocardiaceae</taxon>
        <taxon>Nocardia</taxon>
    </lineage>
</organism>
<gene>
    <name evidence="2" type="ORF">H0264_14930</name>
</gene>
<dbReference type="SUPFAM" id="SSF52540">
    <property type="entry name" value="P-loop containing nucleoside triphosphate hydrolases"/>
    <property type="match status" value="1"/>
</dbReference>
<accession>A0A7D7A119</accession>
<reference evidence="2 3" key="1">
    <citation type="submission" date="2020-07" db="EMBL/GenBank/DDBJ databases">
        <authorList>
            <person name="Zhuang K."/>
            <person name="Ran Y."/>
        </authorList>
    </citation>
    <scope>NUCLEOTIDE SEQUENCE [LARGE SCALE GENOMIC DNA]</scope>
    <source>
        <strain evidence="2 3">WCH-YHL-001</strain>
    </source>
</reference>
<dbReference type="AlphaFoldDB" id="A0A7D7A119"/>
<dbReference type="Pfam" id="PF13401">
    <property type="entry name" value="AAA_22"/>
    <property type="match status" value="1"/>
</dbReference>
<dbReference type="Pfam" id="PF14435">
    <property type="entry name" value="SUKH-4"/>
    <property type="match status" value="1"/>
</dbReference>
<name>A0A7D7A119_9NOCA</name>
<dbReference type="EMBL" id="CP059399">
    <property type="protein sequence ID" value="QLY33349.1"/>
    <property type="molecule type" value="Genomic_DNA"/>
</dbReference>
<dbReference type="RefSeq" id="WP_181584513.1">
    <property type="nucleotide sequence ID" value="NZ_CP059399.1"/>
</dbReference>
<feature type="domain" description="ORC1/DEAH AAA+ ATPase" evidence="1">
    <location>
        <begin position="25"/>
        <end position="137"/>
    </location>
</feature>
<proteinExistence type="predicted"/>
<keyword evidence="3" id="KW-1185">Reference proteome</keyword>
<dbReference type="InterPro" id="IPR027417">
    <property type="entry name" value="P-loop_NTPase"/>
</dbReference>
<evidence type="ECO:0000313" key="2">
    <source>
        <dbReference type="EMBL" id="QLY33349.1"/>
    </source>
</evidence>
<evidence type="ECO:0000313" key="3">
    <source>
        <dbReference type="Proteomes" id="UP000515512"/>
    </source>
</evidence>
<evidence type="ECO:0000259" key="1">
    <source>
        <dbReference type="Pfam" id="PF13401"/>
    </source>
</evidence>
<sequence>MTRHDDIASGSSVLDSAFRELLDGEPGLLYVCGPEGSGKTTALHRFAAAAPDTHLVDAAGLDADSVVAQLLTQPTRRPCRDFADLISALRRDRKGRTIIIANAHRVGSLLSGGAPQGLRGVLRWLRIATREGQLRLIVECDRAPDLTDPAEQQRTRVVELSSPDIEPVVPPDGPALPAVRALAQAQLRRLPIEGWAMLCHAAGLSVTTVQLTEWATEFPFLARDPDGIGFSSYALAEQLRHEFDAADLHAHMTGLLRTGDLSADWQRRSLPGHAIAAGRFDDLLADANALARIPQDALVEAFRAGYPDGIERGTHAASLHYLTGYGLTGAPHGEWVAHLAHDAILRGDPERARLLAESCPEPLLFHTVWSRQRARGDFREPEPWHTTDLETVGATRYNGTPAAVSVDEDGIAFILDATTGETLAGPVPDAFDHPGLTDVFEDGVPVDGELTTSGNWRRTTILRDGEPLGIFHHPTADYATMAADILVMAGPHGACGVRIDPTLLRTHPTTHLTPLLGAHGRLRPRPFDPTTLTNPRHLLEQVFTPAHLHRRTDLPETITHTPTRRLFTDTGVPAIEWLLGITLDPTGELPTRTWHSIPEADQPPGAGPFHLLGDCLGTPLLLDGSTGRVLRMIPADAPSYLHPRHHLLGTTLESFVLMLALLQRYATIHRTAGPDRNDVLAELRRHLPEVDPAATTDIWQHLLHFDEWH</sequence>
<dbReference type="Proteomes" id="UP000515512">
    <property type="component" value="Chromosome"/>
</dbReference>
<dbReference type="InterPro" id="IPR025851">
    <property type="entry name" value="SUKH-4"/>
</dbReference>
<dbReference type="InterPro" id="IPR049945">
    <property type="entry name" value="AAA_22"/>
</dbReference>
<dbReference type="GO" id="GO:0016887">
    <property type="term" value="F:ATP hydrolysis activity"/>
    <property type="evidence" value="ECO:0007669"/>
    <property type="project" value="InterPro"/>
</dbReference>
<protein>
    <submittedName>
        <fullName evidence="2">SUKH-4 family immunity protein</fullName>
    </submittedName>
</protein>
<dbReference type="KEGG" id="nhu:H0264_14930"/>